<feature type="domain" description="Neurotransmitter-gated ion-channel transmembrane" evidence="16">
    <location>
        <begin position="306"/>
        <end position="391"/>
    </location>
</feature>
<feature type="transmembrane region" description="Helical" evidence="13">
    <location>
        <begin position="299"/>
        <end position="320"/>
    </location>
</feature>
<evidence type="ECO:0000256" key="14">
    <source>
        <dbReference type="SAM" id="MobiDB-lite"/>
    </source>
</evidence>
<protein>
    <submittedName>
        <fullName evidence="18">Glycine receptor subunit alpha-1-like isoform X1</fullName>
    </submittedName>
</protein>
<dbReference type="GO" id="GO:0005886">
    <property type="term" value="C:plasma membrane"/>
    <property type="evidence" value="ECO:0007669"/>
    <property type="project" value="UniProtKB-SubCell"/>
</dbReference>
<dbReference type="AlphaFoldDB" id="A0AAJ7UG33"/>
<feature type="region of interest" description="Disordered" evidence="14">
    <location>
        <begin position="1"/>
        <end position="42"/>
    </location>
</feature>
<evidence type="ECO:0000256" key="12">
    <source>
        <dbReference type="ARBA" id="ARBA00023303"/>
    </source>
</evidence>
<evidence type="ECO:0000256" key="10">
    <source>
        <dbReference type="ARBA" id="ARBA00023173"/>
    </source>
</evidence>
<dbReference type="PRINTS" id="PR00253">
    <property type="entry name" value="GABAARECEPTR"/>
</dbReference>
<feature type="transmembrane region" description="Helical" evidence="13">
    <location>
        <begin position="423"/>
        <end position="444"/>
    </location>
</feature>
<keyword evidence="8 13" id="KW-0406">Ion transport</keyword>
<evidence type="ECO:0000256" key="11">
    <source>
        <dbReference type="ARBA" id="ARBA00023214"/>
    </source>
</evidence>
<evidence type="ECO:0000259" key="15">
    <source>
        <dbReference type="Pfam" id="PF02931"/>
    </source>
</evidence>
<keyword evidence="12 13" id="KW-0407">Ion channel</keyword>
<comment type="similarity">
    <text evidence="13">Belongs to the ligand-gated ion channel (TC 1.A.9) family.</text>
</comment>
<evidence type="ECO:0000313" key="18">
    <source>
        <dbReference type="RefSeq" id="XP_032835644.1"/>
    </source>
</evidence>
<feature type="compositionally biased region" description="Polar residues" evidence="14">
    <location>
        <begin position="1"/>
        <end position="11"/>
    </location>
</feature>
<keyword evidence="17" id="KW-1185">Reference proteome</keyword>
<keyword evidence="10" id="KW-0869">Chloride channel</keyword>
<evidence type="ECO:0000256" key="9">
    <source>
        <dbReference type="ARBA" id="ARBA00023136"/>
    </source>
</evidence>
<accession>A0AAJ7UG33</accession>
<evidence type="ECO:0000256" key="8">
    <source>
        <dbReference type="ARBA" id="ARBA00023065"/>
    </source>
</evidence>
<reference evidence="18" key="1">
    <citation type="submission" date="2025-08" db="UniProtKB">
        <authorList>
            <consortium name="RefSeq"/>
        </authorList>
    </citation>
    <scope>IDENTIFICATION</scope>
    <source>
        <tissue evidence="18">Sperm</tissue>
    </source>
</reference>
<evidence type="ECO:0000256" key="2">
    <source>
        <dbReference type="ARBA" id="ARBA00004236"/>
    </source>
</evidence>
<dbReference type="SUPFAM" id="SSF90112">
    <property type="entry name" value="Neurotransmitter-gated ion-channel transmembrane pore"/>
    <property type="match status" value="1"/>
</dbReference>
<dbReference type="SUPFAM" id="SSF63712">
    <property type="entry name" value="Nicotinic receptor ligand binding domain-like"/>
    <property type="match status" value="1"/>
</dbReference>
<dbReference type="InterPro" id="IPR018000">
    <property type="entry name" value="Neurotransmitter_ion_chnl_CS"/>
</dbReference>
<keyword evidence="5 13" id="KW-0812">Transmembrane</keyword>
<name>A0AAJ7UG33_PETMA</name>
<dbReference type="GeneID" id="116957538"/>
<dbReference type="GO" id="GO:0005254">
    <property type="term" value="F:chloride channel activity"/>
    <property type="evidence" value="ECO:0007669"/>
    <property type="project" value="UniProtKB-KW"/>
</dbReference>
<feature type="transmembrane region" description="Helical" evidence="13">
    <location>
        <begin position="332"/>
        <end position="352"/>
    </location>
</feature>
<dbReference type="InterPro" id="IPR006029">
    <property type="entry name" value="Neurotrans-gated_channel_TM"/>
</dbReference>
<evidence type="ECO:0000256" key="6">
    <source>
        <dbReference type="ARBA" id="ARBA00022729"/>
    </source>
</evidence>
<dbReference type="GO" id="GO:0034707">
    <property type="term" value="C:chloride channel complex"/>
    <property type="evidence" value="ECO:0007669"/>
    <property type="project" value="UniProtKB-KW"/>
</dbReference>
<keyword evidence="11" id="KW-0868">Chloride</keyword>
<dbReference type="NCBIfam" id="TIGR00860">
    <property type="entry name" value="LIC"/>
    <property type="match status" value="1"/>
</dbReference>
<dbReference type="InterPro" id="IPR006202">
    <property type="entry name" value="Neur_chan_lig-bd"/>
</dbReference>
<dbReference type="Pfam" id="PF02931">
    <property type="entry name" value="Neur_chan_LBD"/>
    <property type="match status" value="1"/>
</dbReference>
<evidence type="ECO:0000256" key="3">
    <source>
        <dbReference type="ARBA" id="ARBA00022448"/>
    </source>
</evidence>
<dbReference type="GO" id="GO:0004888">
    <property type="term" value="F:transmembrane signaling receptor activity"/>
    <property type="evidence" value="ECO:0007669"/>
    <property type="project" value="InterPro"/>
</dbReference>
<dbReference type="InterPro" id="IPR006201">
    <property type="entry name" value="Neur_channel"/>
</dbReference>
<feature type="domain" description="Neurotransmitter-gated ion-channel ligand-binding" evidence="15">
    <location>
        <begin position="98"/>
        <end position="298"/>
    </location>
</feature>
<proteinExistence type="inferred from homology"/>
<keyword evidence="7 13" id="KW-1133">Transmembrane helix</keyword>
<keyword evidence="9 13" id="KW-0472">Membrane</keyword>
<keyword evidence="6" id="KW-0732">Signal</keyword>
<sequence>MHTTHGTSTTRLHAEPRQPTQSSRRVAATIGDTRRGAGTGRGEHHWRCVKTTRCRRECIIGAMRRHRLLAALVVAVVATLTSRPVTGDLDSLLKIINSRHYDRRILPKLNGEPVIVNCHLTIMEFGSIEENTMEYQIMVDQGMEWTDHRLVHDAGDSNSTWVDPGNHLVGYIWKPRLHYSNEKRGNFHVITMPNALLRIFSNGTVSYSIRLSLTLSCPMDLRNFPMDTQICPIHLDSFSSMVSELEFRWAKPEAVFLSKFIRLTEFSLGPHFTVKNGAQNYSVGTYSRISVTFSLRREIGFYVIQIYAPSSLIVVVSWLSSWMKTQAMVARVALGITTVLTMTTQISGSRFSLPKLSYITAMDIWMTTCLVFVFSALLESVLVAVLEQRDGKAVVAAAAAKQQVSARQEWSEQAARLDAASRVGLPVSFALFNLHYWLLFYVALQR</sequence>
<keyword evidence="4" id="KW-1003">Cell membrane</keyword>
<dbReference type="PROSITE" id="PS00236">
    <property type="entry name" value="NEUROTR_ION_CHANNEL"/>
    <property type="match status" value="1"/>
</dbReference>
<dbReference type="InterPro" id="IPR036719">
    <property type="entry name" value="Neuro-gated_channel_TM_sf"/>
</dbReference>
<dbReference type="Proteomes" id="UP001318040">
    <property type="component" value="Chromosome 76"/>
</dbReference>
<dbReference type="KEGG" id="pmrn:116957538"/>
<dbReference type="GO" id="GO:0005230">
    <property type="term" value="F:extracellular ligand-gated monoatomic ion channel activity"/>
    <property type="evidence" value="ECO:0007669"/>
    <property type="project" value="InterPro"/>
</dbReference>
<dbReference type="InterPro" id="IPR006028">
    <property type="entry name" value="GABAA/Glycine_rcpt"/>
</dbReference>
<comment type="subcellular location">
    <subcellularLocation>
        <location evidence="2">Cell membrane</location>
    </subcellularLocation>
    <subcellularLocation>
        <location evidence="1">Membrane</location>
        <topology evidence="1">Multi-pass membrane protein</topology>
    </subcellularLocation>
</comment>
<feature type="transmembrane region" description="Helical" evidence="13">
    <location>
        <begin position="364"/>
        <end position="386"/>
    </location>
</feature>
<organism evidence="17 18">
    <name type="scientific">Petromyzon marinus</name>
    <name type="common">Sea lamprey</name>
    <dbReference type="NCBI Taxonomy" id="7757"/>
    <lineage>
        <taxon>Eukaryota</taxon>
        <taxon>Metazoa</taxon>
        <taxon>Chordata</taxon>
        <taxon>Craniata</taxon>
        <taxon>Vertebrata</taxon>
        <taxon>Cyclostomata</taxon>
        <taxon>Hyperoartia</taxon>
        <taxon>Petromyzontiformes</taxon>
        <taxon>Petromyzontidae</taxon>
        <taxon>Petromyzon</taxon>
    </lineage>
</organism>
<dbReference type="PANTHER" id="PTHR18945">
    <property type="entry name" value="NEUROTRANSMITTER GATED ION CHANNEL"/>
    <property type="match status" value="1"/>
</dbReference>
<dbReference type="Pfam" id="PF02932">
    <property type="entry name" value="Neur_chan_memb"/>
    <property type="match status" value="1"/>
</dbReference>
<evidence type="ECO:0000256" key="13">
    <source>
        <dbReference type="RuleBase" id="RU000687"/>
    </source>
</evidence>
<dbReference type="Gene3D" id="1.20.58.390">
    <property type="entry name" value="Neurotransmitter-gated ion-channel transmembrane domain"/>
    <property type="match status" value="1"/>
</dbReference>
<keyword evidence="3 13" id="KW-0813">Transport</keyword>
<evidence type="ECO:0000259" key="16">
    <source>
        <dbReference type="Pfam" id="PF02932"/>
    </source>
</evidence>
<evidence type="ECO:0000313" key="17">
    <source>
        <dbReference type="Proteomes" id="UP001318040"/>
    </source>
</evidence>
<dbReference type="RefSeq" id="XP_032835644.1">
    <property type="nucleotide sequence ID" value="XM_032979753.1"/>
</dbReference>
<gene>
    <name evidence="18" type="primary">LOC116957538</name>
</gene>
<dbReference type="CDD" id="cd19049">
    <property type="entry name" value="LGIC_TM_anion"/>
    <property type="match status" value="1"/>
</dbReference>
<dbReference type="Gene3D" id="2.70.170.10">
    <property type="entry name" value="Neurotransmitter-gated ion-channel ligand-binding domain"/>
    <property type="match status" value="1"/>
</dbReference>
<evidence type="ECO:0000256" key="5">
    <source>
        <dbReference type="ARBA" id="ARBA00022692"/>
    </source>
</evidence>
<evidence type="ECO:0000256" key="7">
    <source>
        <dbReference type="ARBA" id="ARBA00022989"/>
    </source>
</evidence>
<dbReference type="PRINTS" id="PR00252">
    <property type="entry name" value="NRIONCHANNEL"/>
</dbReference>
<dbReference type="InterPro" id="IPR038050">
    <property type="entry name" value="Neuro_actylchol_rec"/>
</dbReference>
<evidence type="ECO:0000256" key="1">
    <source>
        <dbReference type="ARBA" id="ARBA00004141"/>
    </source>
</evidence>
<evidence type="ECO:0000256" key="4">
    <source>
        <dbReference type="ARBA" id="ARBA00022475"/>
    </source>
</evidence>
<dbReference type="InterPro" id="IPR036734">
    <property type="entry name" value="Neur_chan_lig-bd_sf"/>
</dbReference>